<dbReference type="RefSeq" id="WP_051765931.1">
    <property type="nucleotide sequence ID" value="NZ_CP034550.1"/>
</dbReference>
<dbReference type="Proteomes" id="UP000325787">
    <property type="component" value="Chromosome"/>
</dbReference>
<dbReference type="EMBL" id="CP034550">
    <property type="protein sequence ID" value="QFZ22741.1"/>
    <property type="molecule type" value="Genomic_DNA"/>
</dbReference>
<reference evidence="2" key="1">
    <citation type="journal article" date="2021" name="Curr. Microbiol.">
        <title>Complete genome of nocamycin-producing strain Saccharothrix syringae NRRL B-16468 reveals the biosynthetic potential for secondary metabolites.</title>
        <authorList>
            <person name="Mo X."/>
            <person name="Yang S."/>
        </authorList>
    </citation>
    <scope>NUCLEOTIDE SEQUENCE [LARGE SCALE GENOMIC DNA]</scope>
    <source>
        <strain evidence="2">ATCC 51364 / DSM 43886 / JCM 6844 / KCTC 9398 / NBRC 14523 / NRRL B-16468 / INA 2240</strain>
    </source>
</reference>
<accession>A0A5Q0H950</accession>
<gene>
    <name evidence="1" type="ORF">EKG83_39705</name>
</gene>
<proteinExistence type="predicted"/>
<evidence type="ECO:0008006" key="3">
    <source>
        <dbReference type="Google" id="ProtNLM"/>
    </source>
</evidence>
<organism evidence="1 2">
    <name type="scientific">Saccharothrix syringae</name>
    <name type="common">Nocardiopsis syringae</name>
    <dbReference type="NCBI Taxonomy" id="103733"/>
    <lineage>
        <taxon>Bacteria</taxon>
        <taxon>Bacillati</taxon>
        <taxon>Actinomycetota</taxon>
        <taxon>Actinomycetes</taxon>
        <taxon>Pseudonocardiales</taxon>
        <taxon>Pseudonocardiaceae</taxon>
        <taxon>Saccharothrix</taxon>
    </lineage>
</organism>
<dbReference type="AlphaFoldDB" id="A0A5Q0H950"/>
<dbReference type="SUPFAM" id="SSF48452">
    <property type="entry name" value="TPR-like"/>
    <property type="match status" value="1"/>
</dbReference>
<evidence type="ECO:0000313" key="2">
    <source>
        <dbReference type="Proteomes" id="UP000325787"/>
    </source>
</evidence>
<protein>
    <recommendedName>
        <fullName evidence="3">Tetratricopeptide repeat protein</fullName>
    </recommendedName>
</protein>
<dbReference type="InterPro" id="IPR011990">
    <property type="entry name" value="TPR-like_helical_dom_sf"/>
</dbReference>
<dbReference type="KEGG" id="ssyi:EKG83_39705"/>
<evidence type="ECO:0000313" key="1">
    <source>
        <dbReference type="EMBL" id="QFZ22741.1"/>
    </source>
</evidence>
<name>A0A5Q0H950_SACSY</name>
<dbReference type="Gene3D" id="1.25.40.10">
    <property type="entry name" value="Tetratricopeptide repeat domain"/>
    <property type="match status" value="1"/>
</dbReference>
<sequence length="254" mass="27823">MSNRVMPSSWAWKTLAGWTAHDLGLTAEARRYLTQAVADTQAADNPAHSAIVLYHLGRVPLDRGDGQEALKVFQLGQIAAQDAHSPAAVALLHTHEALAYAQIGDARRAVTSLRRAEDEYAHADDGDDWPEFLKFFDLSALQTSAARVHNQLGLTNAKHRDEATVRLSAALDEVPADRVRQRAFNLAWLATCNLADGNLAGGAEIGSQALDAVREVKSVRLLDALEPLQTEAERHQRHSDVRQLAHDIRQLRAA</sequence>
<keyword evidence="2" id="KW-1185">Reference proteome</keyword>
<dbReference type="OrthoDB" id="3213425at2"/>